<protein>
    <submittedName>
        <fullName evidence="1">Uncharacterized protein</fullName>
    </submittedName>
</protein>
<proteinExistence type="predicted"/>
<reference evidence="1 2" key="2">
    <citation type="submission" date="2020-02" db="EMBL/GenBank/DDBJ databases">
        <title>Genome sequences of Thiorhodococcus mannitoliphagus and Thiorhodococcus minor, purple sulfur photosynthetic bacteria in the gammaproteobacterial family, Chromatiaceae.</title>
        <authorList>
            <person name="Aviles F.A."/>
            <person name="Meyer T.E."/>
            <person name="Kyndt J.A."/>
        </authorList>
    </citation>
    <scope>NUCLEOTIDE SEQUENCE [LARGE SCALE GENOMIC DNA]</scope>
    <source>
        <strain evidence="1 2">DSM 18266</strain>
    </source>
</reference>
<accession>A0A6P1E356</accession>
<comment type="caution">
    <text evidence="1">The sequence shown here is derived from an EMBL/GenBank/DDBJ whole genome shotgun (WGS) entry which is preliminary data.</text>
</comment>
<dbReference type="EMBL" id="JAAIJR010000138">
    <property type="protein sequence ID" value="NEX22922.1"/>
    <property type="molecule type" value="Genomic_DNA"/>
</dbReference>
<organism evidence="1 2">
    <name type="scientific">Thiorhodococcus mannitoliphagus</name>
    <dbReference type="NCBI Taxonomy" id="329406"/>
    <lineage>
        <taxon>Bacteria</taxon>
        <taxon>Pseudomonadati</taxon>
        <taxon>Pseudomonadota</taxon>
        <taxon>Gammaproteobacteria</taxon>
        <taxon>Chromatiales</taxon>
        <taxon>Chromatiaceae</taxon>
        <taxon>Thiorhodococcus</taxon>
    </lineage>
</organism>
<gene>
    <name evidence="1" type="ORF">G3480_21900</name>
</gene>
<evidence type="ECO:0000313" key="2">
    <source>
        <dbReference type="Proteomes" id="UP000471640"/>
    </source>
</evidence>
<dbReference type="Proteomes" id="UP000471640">
    <property type="component" value="Unassembled WGS sequence"/>
</dbReference>
<evidence type="ECO:0000313" key="1">
    <source>
        <dbReference type="EMBL" id="NEX22922.1"/>
    </source>
</evidence>
<name>A0A6P1E356_9GAMM</name>
<dbReference type="RefSeq" id="WP_164656060.1">
    <property type="nucleotide sequence ID" value="NZ_JAAIJR010000138.1"/>
</dbReference>
<keyword evidence="2" id="KW-1185">Reference proteome</keyword>
<dbReference type="AlphaFoldDB" id="A0A6P1E356"/>
<sequence>MLVSTTGTTRANQRLRMELLLGHVLLRQWLDLWVERKQALVEALCGRLGQRLEGGPGRLNQGVDCGVIRRVPGRSCARRHQAKIGAVGERYRPTPSGGK</sequence>
<reference evidence="2" key="1">
    <citation type="journal article" date="2020" name="Microbiol. Resour. Announc.">
        <title>Draft Genome Sequences of Thiorhodococcus mannitoliphagus and Thiorhodococcus minor, Purple Sulfur Photosynthetic Bacteria in the Gammaproteobacterial Family Chromatiaceae.</title>
        <authorList>
            <person name="Aviles F.A."/>
            <person name="Meyer T.E."/>
            <person name="Kyndt J.A."/>
        </authorList>
    </citation>
    <scope>NUCLEOTIDE SEQUENCE [LARGE SCALE GENOMIC DNA]</scope>
    <source>
        <strain evidence="2">DSM 18266</strain>
    </source>
</reference>